<organism evidence="1">
    <name type="scientific">Myoviridae sp. ct04y17</name>
    <dbReference type="NCBI Taxonomy" id="2827652"/>
    <lineage>
        <taxon>Viruses</taxon>
        <taxon>Duplodnaviria</taxon>
        <taxon>Heunggongvirae</taxon>
        <taxon>Uroviricota</taxon>
        <taxon>Caudoviricetes</taxon>
    </lineage>
</organism>
<protein>
    <submittedName>
        <fullName evidence="1">Uncharacterized protein</fullName>
    </submittedName>
</protein>
<name>A0A8S5SIP8_9CAUD</name>
<evidence type="ECO:0000313" key="1">
    <source>
        <dbReference type="EMBL" id="DAF50691.1"/>
    </source>
</evidence>
<sequence length="77" mass="9338">MISRIYIYKVMPPYKNWYSIMTDDGLNRSNIVIVGKRQLLKVAFALIVMAIFNKRMTIKKIRTEEDKKWDRYYQSSR</sequence>
<accession>A0A8S5SIP8</accession>
<reference evidence="1" key="1">
    <citation type="journal article" date="2021" name="Proc. Natl. Acad. Sci. U.S.A.">
        <title>A Catalog of Tens of Thousands of Viruses from Human Metagenomes Reveals Hidden Associations with Chronic Diseases.</title>
        <authorList>
            <person name="Tisza M.J."/>
            <person name="Buck C.B."/>
        </authorList>
    </citation>
    <scope>NUCLEOTIDE SEQUENCE</scope>
    <source>
        <strain evidence="1">Ct04y17</strain>
    </source>
</reference>
<proteinExistence type="predicted"/>
<dbReference type="EMBL" id="BK032600">
    <property type="protein sequence ID" value="DAF50691.1"/>
    <property type="molecule type" value="Genomic_DNA"/>
</dbReference>